<dbReference type="AlphaFoldDB" id="A0A9D2FPQ9"/>
<sequence>MRTREFYLEILEKLRDRGSVQVFTALSGENQGKKSFSCDHFPKETEVYQETLYRKPRAAVLGGGHVSLELVKILNMLEFQVTVADNRPEFAEKTRFPGAEVVCRDFGEWLEELPARAYEFYIIVTRGHKDDELCLRKILGKEYEYVGMIGSRKKAALTLERLEKFGVSLQRIREIHTPVGLSIGAVTPAEIAVSIAGEIIQVKNSRKRDILEERVAQGIRDCRCQVLVTVIEKKGSSPRGAGSRMGVFPGGVICGTIGGGAVEAAAIDYAKGMKEDFALQEYNLCNEAAAGLGMVCGGQVKVMFERL</sequence>
<accession>A0A9D2FPQ9</accession>
<reference evidence="3" key="1">
    <citation type="journal article" date="2021" name="PeerJ">
        <title>Extensive microbial diversity within the chicken gut microbiome revealed by metagenomics and culture.</title>
        <authorList>
            <person name="Gilroy R."/>
            <person name="Ravi A."/>
            <person name="Getino M."/>
            <person name="Pursley I."/>
            <person name="Horton D.L."/>
            <person name="Alikhan N.F."/>
            <person name="Baker D."/>
            <person name="Gharbi K."/>
            <person name="Hall N."/>
            <person name="Watson M."/>
            <person name="Adriaenssens E.M."/>
            <person name="Foster-Nyarko E."/>
            <person name="Jarju S."/>
            <person name="Secka A."/>
            <person name="Antonio M."/>
            <person name="Oren A."/>
            <person name="Chaudhuri R.R."/>
            <person name="La Ragione R."/>
            <person name="Hildebrand F."/>
            <person name="Pallen M.J."/>
        </authorList>
    </citation>
    <scope>NUCLEOTIDE SEQUENCE</scope>
    <source>
        <strain evidence="3">1068</strain>
    </source>
</reference>
<feature type="domain" description="XdhC Rossmann" evidence="2">
    <location>
        <begin position="60"/>
        <end position="199"/>
    </location>
</feature>
<evidence type="ECO:0000313" key="4">
    <source>
        <dbReference type="Proteomes" id="UP000824056"/>
    </source>
</evidence>
<proteinExistence type="predicted"/>
<dbReference type="InterPro" id="IPR027051">
    <property type="entry name" value="XdhC_Rossmann_dom"/>
</dbReference>
<dbReference type="InterPro" id="IPR052698">
    <property type="entry name" value="MoCofactor_Util/Proc"/>
</dbReference>
<dbReference type="Gene3D" id="3.40.50.720">
    <property type="entry name" value="NAD(P)-binding Rossmann-like Domain"/>
    <property type="match status" value="1"/>
</dbReference>
<dbReference type="Proteomes" id="UP000824056">
    <property type="component" value="Unassembled WGS sequence"/>
</dbReference>
<dbReference type="Pfam" id="PF02625">
    <property type="entry name" value="XdhC_CoxI"/>
    <property type="match status" value="1"/>
</dbReference>
<protein>
    <submittedName>
        <fullName evidence="3">XdhC family protein</fullName>
    </submittedName>
</protein>
<evidence type="ECO:0000259" key="1">
    <source>
        <dbReference type="Pfam" id="PF02625"/>
    </source>
</evidence>
<feature type="domain" description="XdhC- CoxI" evidence="1">
    <location>
        <begin position="226"/>
        <end position="275"/>
    </location>
</feature>
<organism evidence="3 4">
    <name type="scientific">Candidatus Blautia pullicola</name>
    <dbReference type="NCBI Taxonomy" id="2838498"/>
    <lineage>
        <taxon>Bacteria</taxon>
        <taxon>Bacillati</taxon>
        <taxon>Bacillota</taxon>
        <taxon>Clostridia</taxon>
        <taxon>Lachnospirales</taxon>
        <taxon>Lachnospiraceae</taxon>
        <taxon>Blautia</taxon>
    </lineage>
</organism>
<gene>
    <name evidence="3" type="ORF">H9809_00745</name>
</gene>
<evidence type="ECO:0000313" key="3">
    <source>
        <dbReference type="EMBL" id="HIZ64427.1"/>
    </source>
</evidence>
<dbReference type="PANTHER" id="PTHR30388:SF6">
    <property type="entry name" value="XANTHINE DEHYDROGENASE SUBUNIT A-RELATED"/>
    <property type="match status" value="1"/>
</dbReference>
<evidence type="ECO:0000259" key="2">
    <source>
        <dbReference type="Pfam" id="PF13478"/>
    </source>
</evidence>
<dbReference type="InterPro" id="IPR003777">
    <property type="entry name" value="XdhC_CoxI"/>
</dbReference>
<dbReference type="PANTHER" id="PTHR30388">
    <property type="entry name" value="ALDEHYDE OXIDOREDUCTASE MOLYBDENUM COFACTOR ASSEMBLY PROTEIN"/>
    <property type="match status" value="1"/>
</dbReference>
<dbReference type="EMBL" id="DXBG01000018">
    <property type="protein sequence ID" value="HIZ64427.1"/>
    <property type="molecule type" value="Genomic_DNA"/>
</dbReference>
<reference evidence="3" key="2">
    <citation type="submission" date="2021-04" db="EMBL/GenBank/DDBJ databases">
        <authorList>
            <person name="Gilroy R."/>
        </authorList>
    </citation>
    <scope>NUCLEOTIDE SEQUENCE</scope>
    <source>
        <strain evidence="3">1068</strain>
    </source>
</reference>
<name>A0A9D2FPQ9_9FIRM</name>
<comment type="caution">
    <text evidence="3">The sequence shown here is derived from an EMBL/GenBank/DDBJ whole genome shotgun (WGS) entry which is preliminary data.</text>
</comment>
<dbReference type="Pfam" id="PF13478">
    <property type="entry name" value="XdhC_C"/>
    <property type="match status" value="1"/>
</dbReference>